<sequence>MHRHAHDRMTLPARAHNVAVIGAGLAGLACAQQLQAAGYAVTVFDQSDTPGGRMRHCSGEQWQCDHGAQYFTARDPAFAAVVDAWIDAGVAAPWPARIASWDGAQLSHSHSALTRYVGVPDMAAPARALAAHLDMRLSTEVRALQRSGQGWRVAFAQDTATHMFDAVLLAVPAPNSTGVFAQIAPALATIAQQAHMHPAWAVMAHFDGPVDPGYDALFVNTGPLRWVARNSSKPARAGVETWLLHATAEWSQVHCDATPADVIASIVPEFAALGLPMPQSCDASFWTVASSNPALQIGCVWDAQLGLGMCGDWLAGGKVEGAWQSGIALAQHVCAGDVVQSACD</sequence>
<evidence type="ECO:0000313" key="3">
    <source>
        <dbReference type="EMBL" id="PKV16839.1"/>
    </source>
</evidence>
<dbReference type="GO" id="GO:0016491">
    <property type="term" value="F:oxidoreductase activity"/>
    <property type="evidence" value="ECO:0007669"/>
    <property type="project" value="InterPro"/>
</dbReference>
<dbReference type="InterPro" id="IPR002937">
    <property type="entry name" value="Amino_oxidase"/>
</dbReference>
<reference evidence="4 5" key="1">
    <citation type="submission" date="2017-11" db="EMBL/GenBank/DDBJ databases">
        <title>Xanthomonas prunicola sp. nov., a novel pathogen that affects nectarine (Prunus persica var. nectarine) trees.</title>
        <authorList>
            <person name="Lopez M."/>
            <person name="Lopez-Soriano P."/>
            <person name="Garita-Cambronero J."/>
            <person name="Beltran C."/>
            <person name="Taghouti G."/>
            <person name="Portier P."/>
            <person name="Cubero J."/>
            <person name="Fischer-Le Saux M."/>
            <person name="Marco-Noales E."/>
        </authorList>
    </citation>
    <scope>NUCLEOTIDE SEQUENCE [LARGE SCALE GENOMIC DNA]</scope>
    <source>
        <strain evidence="2 4">CFBP8353</strain>
        <strain evidence="3 5">CFBP8354</strain>
    </source>
</reference>
<dbReference type="RefSeq" id="WP_101363383.1">
    <property type="nucleotide sequence ID" value="NZ_PHKV01000003.1"/>
</dbReference>
<feature type="domain" description="Amine oxidase" evidence="1">
    <location>
        <begin position="122"/>
        <end position="333"/>
    </location>
</feature>
<dbReference type="InterPro" id="IPR036188">
    <property type="entry name" value="FAD/NAD-bd_sf"/>
</dbReference>
<organism evidence="2 4">
    <name type="scientific">Xanthomonas prunicola</name>
    <dbReference type="NCBI Taxonomy" id="2053930"/>
    <lineage>
        <taxon>Bacteria</taxon>
        <taxon>Pseudomonadati</taxon>
        <taxon>Pseudomonadota</taxon>
        <taxon>Gammaproteobacteria</taxon>
        <taxon>Lysobacterales</taxon>
        <taxon>Lysobacteraceae</taxon>
        <taxon>Xanthomonas</taxon>
    </lineage>
</organism>
<dbReference type="SUPFAM" id="SSF51905">
    <property type="entry name" value="FAD/NAD(P)-binding domain"/>
    <property type="match status" value="1"/>
</dbReference>
<dbReference type="PANTHER" id="PTHR16128">
    <property type="entry name" value="FAD/NAD(P)-BINDING OXIDOREDUCTASE FAMILY PROTEIN"/>
    <property type="match status" value="1"/>
</dbReference>
<name>A0A2N3RJ88_9XANT</name>
<evidence type="ECO:0000313" key="2">
    <source>
        <dbReference type="EMBL" id="PKV12562.1"/>
    </source>
</evidence>
<dbReference type="Pfam" id="PF01593">
    <property type="entry name" value="Amino_oxidase"/>
    <property type="match status" value="1"/>
</dbReference>
<dbReference type="Proteomes" id="UP000233720">
    <property type="component" value="Unassembled WGS sequence"/>
</dbReference>
<dbReference type="Proteomes" id="UP000233748">
    <property type="component" value="Unassembled WGS sequence"/>
</dbReference>
<protein>
    <submittedName>
        <fullName evidence="2">NAD/FAD-dependent oxidoreductase</fullName>
    </submittedName>
</protein>
<dbReference type="EMBL" id="PHKV01000003">
    <property type="protein sequence ID" value="PKV12562.1"/>
    <property type="molecule type" value="Genomic_DNA"/>
</dbReference>
<evidence type="ECO:0000259" key="1">
    <source>
        <dbReference type="Pfam" id="PF01593"/>
    </source>
</evidence>
<dbReference type="AlphaFoldDB" id="A0A2N3RJ88"/>
<proteinExistence type="predicted"/>
<dbReference type="EMBL" id="PHKW01000003">
    <property type="protein sequence ID" value="PKV16839.1"/>
    <property type="molecule type" value="Genomic_DNA"/>
</dbReference>
<dbReference type="Pfam" id="PF13450">
    <property type="entry name" value="NAD_binding_8"/>
    <property type="match status" value="1"/>
</dbReference>
<evidence type="ECO:0000313" key="4">
    <source>
        <dbReference type="Proteomes" id="UP000233720"/>
    </source>
</evidence>
<dbReference type="OrthoDB" id="5792777at2"/>
<comment type="caution">
    <text evidence="2">The sequence shown here is derived from an EMBL/GenBank/DDBJ whole genome shotgun (WGS) entry which is preliminary data.</text>
</comment>
<dbReference type="PRINTS" id="PR00419">
    <property type="entry name" value="ADXRDTASE"/>
</dbReference>
<dbReference type="Gene3D" id="3.50.50.60">
    <property type="entry name" value="FAD/NAD(P)-binding domain"/>
    <property type="match status" value="1"/>
</dbReference>
<accession>A0A2N3RJ88</accession>
<gene>
    <name evidence="2" type="ORF">XpruCFBP8353_11605</name>
    <name evidence="3" type="ORF">XpruCFBP8354_11605</name>
</gene>
<dbReference type="PROSITE" id="PS51257">
    <property type="entry name" value="PROKAR_LIPOPROTEIN"/>
    <property type="match status" value="1"/>
</dbReference>
<keyword evidence="5" id="KW-1185">Reference proteome</keyword>
<dbReference type="PANTHER" id="PTHR16128:SF5">
    <property type="entry name" value="FAD_NAD(P)-BINDING OXIDOREDUCTASE FAMILY PROTEIN"/>
    <property type="match status" value="1"/>
</dbReference>
<dbReference type="Gene3D" id="3.90.660.10">
    <property type="match status" value="1"/>
</dbReference>
<evidence type="ECO:0000313" key="5">
    <source>
        <dbReference type="Proteomes" id="UP000233748"/>
    </source>
</evidence>